<evidence type="ECO:0000313" key="2">
    <source>
        <dbReference type="Proteomes" id="UP001054892"/>
    </source>
</evidence>
<organism evidence="1 2">
    <name type="scientific">Pseudomonas tohonis</name>
    <dbReference type="NCBI Taxonomy" id="2725477"/>
    <lineage>
        <taxon>Bacteria</taxon>
        <taxon>Pseudomonadati</taxon>
        <taxon>Pseudomonadota</taxon>
        <taxon>Gammaproteobacteria</taxon>
        <taxon>Pseudomonadales</taxon>
        <taxon>Pseudomonadaceae</taxon>
        <taxon>Pseudomonas</taxon>
    </lineage>
</organism>
<proteinExistence type="predicted"/>
<reference evidence="1 2" key="1">
    <citation type="submission" date="2021-12" db="EMBL/GenBank/DDBJ databases">
        <title>Characterization of novel class B3 metallo-beta-lactamase from novel Pseudomonas species.</title>
        <authorList>
            <person name="Yamada K."/>
            <person name="Aoki K."/>
            <person name="Ishii Y."/>
        </authorList>
    </citation>
    <scope>NUCLEOTIDE SEQUENCE [LARGE SCALE GENOMIC DNA]</scope>
    <source>
        <strain evidence="1 2">TUM20286</strain>
    </source>
</reference>
<accession>A0ABQ4VSY2</accession>
<gene>
    <name evidence="1" type="ORF">TUM20286_05590</name>
</gene>
<keyword evidence="2" id="KW-1185">Reference proteome</keyword>
<comment type="caution">
    <text evidence="1">The sequence shown here is derived from an EMBL/GenBank/DDBJ whole genome shotgun (WGS) entry which is preliminary data.</text>
</comment>
<dbReference type="EMBL" id="BQKM01000001">
    <property type="protein sequence ID" value="GJN50807.1"/>
    <property type="molecule type" value="Genomic_DNA"/>
</dbReference>
<dbReference type="RefSeq" id="WP_236247049.1">
    <property type="nucleotide sequence ID" value="NZ_BQKM01000001.1"/>
</dbReference>
<sequence>MLSTGCIRNHQQQVAMLGSAAGIDPERFPRRYALAKARGELKKYLKDQSLADRQPTPQERRYEEAMAKLPKIRELAQRYAVSTVAEMVGIDRKRLALFALDHGIEFQDGRNKEHLERYAVYGEKLQAYLAIGMTRLEARRASRLTDGVFLRVCKHFNIVFPEKR</sequence>
<evidence type="ECO:0000313" key="1">
    <source>
        <dbReference type="EMBL" id="GJN50807.1"/>
    </source>
</evidence>
<dbReference type="Proteomes" id="UP001054892">
    <property type="component" value="Unassembled WGS sequence"/>
</dbReference>
<protein>
    <submittedName>
        <fullName evidence="1">Uncharacterized protein</fullName>
    </submittedName>
</protein>
<name>A0ABQ4VSY2_9PSED</name>